<dbReference type="FunFam" id="1.10.340.70:FF:000003">
    <property type="entry name" value="Protein CBG25708"/>
    <property type="match status" value="1"/>
</dbReference>
<feature type="compositionally biased region" description="Basic residues" evidence="6">
    <location>
        <begin position="137"/>
        <end position="146"/>
    </location>
</feature>
<name>A0A9Q1F678_SYNKA</name>
<dbReference type="Gene3D" id="4.10.60.10">
    <property type="entry name" value="Zinc finger, CCHC-type"/>
    <property type="match status" value="1"/>
</dbReference>
<dbReference type="SMART" id="SM00343">
    <property type="entry name" value="ZnF_C2HC"/>
    <property type="match status" value="2"/>
</dbReference>
<comment type="caution">
    <text evidence="8">The sequence shown here is derived from an EMBL/GenBank/DDBJ whole genome shotgun (WGS) entry which is preliminary data.</text>
</comment>
<dbReference type="InterPro" id="IPR041577">
    <property type="entry name" value="RT_RNaseH_2"/>
</dbReference>
<protein>
    <recommendedName>
        <fullName evidence="4">Gypsy retrotransposon integrase-like protein 1</fullName>
    </recommendedName>
</protein>
<keyword evidence="5" id="KW-0862">Zinc</keyword>
<dbReference type="FunFam" id="3.30.70.270:FF:000026">
    <property type="entry name" value="Transposon Ty3-G Gag-Pol polyprotein"/>
    <property type="match status" value="1"/>
</dbReference>
<feature type="domain" description="CCHC-type" evidence="7">
    <location>
        <begin position="87"/>
        <end position="101"/>
    </location>
</feature>
<feature type="region of interest" description="Disordered" evidence="6">
    <location>
        <begin position="122"/>
        <end position="163"/>
    </location>
</feature>
<sequence length="855" mass="95714">MFVAALRKLAEHCEFNDVLNLSLRDRLVCGLKSAGTQKCLLTESALTLEKAIEVSVSMELAAREAQQLSGGGKLHKVSTDEKEAQGRCYGCDRTGHSRADCWTKDVECRNCGRIGHIERVCRSKRTNNNPRRDNQKQKPRFQKRQSVHSVQPGDTNVIAKPNSSSDEADVCILSVKGGPGGYWESPLLEGRPVRMEIDTGAAVSLVSSTVYKETLQHLPLQPTSLKLKTYTGETVPTKGVIYVNVQVNGQTAKLPLYVVEGNLTSLLGCSWLEELKLDWATVHRLATGRIESRLTTVLHKHAEVFKEELGTMRDITVKLNIKSDSRPKFLRARQVPYAIKPKVEAELESLVKSGVLEPVSRSEWATPIVPVIKKDNSVRICGDFKVSINPVLEAEHYPLLRIEDLFAGLAGGQKFSKIDLSQAYLQMQVDVKSRELLTIVSHKGLYRSKCEFFQSSVEYLGHVIDSEGLHKAPSKTKAIMEAPAPQNVSQLRSYLGLLNYYGKFIPNLSSQLRPLHQLLCHGSAWQWTPQCEAAFVQTKKALLESDVLTHFDPALPIQLACDASPYGVGAVISHILPNGEERPIAFASRTLSHAESNYAQIEREALGIVFGVRKFHQYLFGRKFILLTDHRPLTTIFGPHTGIPSLAAGRMQRWALLLSAHHYVIKYRKADLHANADGLSRLPLPVDRAEPSRAGIFYFREVEEAPITAAQVKKHTRNDPVLAKLMDVVVNGGHSDLPELKPYLTRRNELSVQAGCVLWGRRVIIPPGLQRKLLQQLHEGHCGMVRMKELARSYFWWPGLDGQIEETVRACTSCQQVRCMPQPAPLHLWDWPEAPWQCVHVDFAGPLEKGCSWWW</sequence>
<proteinExistence type="predicted"/>
<keyword evidence="5" id="KW-0863">Zinc-finger</keyword>
<dbReference type="InterPro" id="IPR036875">
    <property type="entry name" value="Znf_CCHC_sf"/>
</dbReference>
<dbReference type="AlphaFoldDB" id="A0A9Q1F678"/>
<dbReference type="InterPro" id="IPR041588">
    <property type="entry name" value="Integrase_H2C2"/>
</dbReference>
<evidence type="ECO:0000313" key="9">
    <source>
        <dbReference type="Proteomes" id="UP001152622"/>
    </source>
</evidence>
<evidence type="ECO:0000313" key="8">
    <source>
        <dbReference type="EMBL" id="KAJ8351903.1"/>
    </source>
</evidence>
<dbReference type="SUPFAM" id="SSF56672">
    <property type="entry name" value="DNA/RNA polymerases"/>
    <property type="match status" value="1"/>
</dbReference>
<dbReference type="CDD" id="cd01647">
    <property type="entry name" value="RT_LTR"/>
    <property type="match status" value="1"/>
</dbReference>
<evidence type="ECO:0000256" key="6">
    <source>
        <dbReference type="SAM" id="MobiDB-lite"/>
    </source>
</evidence>
<dbReference type="EMBL" id="JAINUF010000008">
    <property type="protein sequence ID" value="KAJ8351903.1"/>
    <property type="molecule type" value="Genomic_DNA"/>
</dbReference>
<evidence type="ECO:0000256" key="3">
    <source>
        <dbReference type="ARBA" id="ARBA00023125"/>
    </source>
</evidence>
<dbReference type="Pfam" id="PF17919">
    <property type="entry name" value="RT_RNaseH_2"/>
    <property type="match status" value="1"/>
</dbReference>
<evidence type="ECO:0000259" key="7">
    <source>
        <dbReference type="PROSITE" id="PS50158"/>
    </source>
</evidence>
<dbReference type="Gene3D" id="3.10.10.10">
    <property type="entry name" value="HIV Type 1 Reverse Transcriptase, subunit A, domain 1"/>
    <property type="match status" value="1"/>
</dbReference>
<keyword evidence="5" id="KW-0479">Metal-binding</keyword>
<keyword evidence="1" id="KW-0645">Protease</keyword>
<dbReference type="Proteomes" id="UP001152622">
    <property type="component" value="Chromosome 8"/>
</dbReference>
<keyword evidence="2" id="KW-0378">Hydrolase</keyword>
<dbReference type="SUPFAM" id="SSF57756">
    <property type="entry name" value="Retrovirus zinc finger-like domains"/>
    <property type="match status" value="1"/>
</dbReference>
<keyword evidence="2" id="KW-0064">Aspartyl protease</keyword>
<dbReference type="OrthoDB" id="775972at2759"/>
<dbReference type="Gene3D" id="3.30.70.270">
    <property type="match status" value="2"/>
</dbReference>
<reference evidence="8" key="1">
    <citation type="journal article" date="2023" name="Science">
        <title>Genome structures resolve the early diversification of teleost fishes.</title>
        <authorList>
            <person name="Parey E."/>
            <person name="Louis A."/>
            <person name="Montfort J."/>
            <person name="Bouchez O."/>
            <person name="Roques C."/>
            <person name="Iampietro C."/>
            <person name="Lluch J."/>
            <person name="Castinel A."/>
            <person name="Donnadieu C."/>
            <person name="Desvignes T."/>
            <person name="Floi Bucao C."/>
            <person name="Jouanno E."/>
            <person name="Wen M."/>
            <person name="Mejri S."/>
            <person name="Dirks R."/>
            <person name="Jansen H."/>
            <person name="Henkel C."/>
            <person name="Chen W.J."/>
            <person name="Zahm M."/>
            <person name="Cabau C."/>
            <person name="Klopp C."/>
            <person name="Thompson A.W."/>
            <person name="Robinson-Rechavi M."/>
            <person name="Braasch I."/>
            <person name="Lecointre G."/>
            <person name="Bobe J."/>
            <person name="Postlethwait J.H."/>
            <person name="Berthelot C."/>
            <person name="Roest Crollius H."/>
            <person name="Guiguen Y."/>
        </authorList>
    </citation>
    <scope>NUCLEOTIDE SEQUENCE</scope>
    <source>
        <strain evidence="8">WJC10195</strain>
    </source>
</reference>
<dbReference type="GO" id="GO:0006508">
    <property type="term" value="P:proteolysis"/>
    <property type="evidence" value="ECO:0007669"/>
    <property type="project" value="UniProtKB-KW"/>
</dbReference>
<dbReference type="InterPro" id="IPR001878">
    <property type="entry name" value="Znf_CCHC"/>
</dbReference>
<dbReference type="Gene3D" id="2.40.70.10">
    <property type="entry name" value="Acid Proteases"/>
    <property type="match status" value="1"/>
</dbReference>
<dbReference type="Pfam" id="PF13975">
    <property type="entry name" value="gag-asp_proteas"/>
    <property type="match status" value="1"/>
</dbReference>
<dbReference type="InterPro" id="IPR050951">
    <property type="entry name" value="Retrovirus_Pol_polyprotein"/>
</dbReference>
<organism evidence="8 9">
    <name type="scientific">Synaphobranchus kaupii</name>
    <name type="common">Kaup's arrowtooth eel</name>
    <dbReference type="NCBI Taxonomy" id="118154"/>
    <lineage>
        <taxon>Eukaryota</taxon>
        <taxon>Metazoa</taxon>
        <taxon>Chordata</taxon>
        <taxon>Craniata</taxon>
        <taxon>Vertebrata</taxon>
        <taxon>Euteleostomi</taxon>
        <taxon>Actinopterygii</taxon>
        <taxon>Neopterygii</taxon>
        <taxon>Teleostei</taxon>
        <taxon>Anguilliformes</taxon>
        <taxon>Synaphobranchidae</taxon>
        <taxon>Synaphobranchus</taxon>
    </lineage>
</organism>
<dbReference type="InterPro" id="IPR043502">
    <property type="entry name" value="DNA/RNA_pol_sf"/>
</dbReference>
<evidence type="ECO:0000256" key="4">
    <source>
        <dbReference type="ARBA" id="ARBA00039658"/>
    </source>
</evidence>
<dbReference type="Gene3D" id="1.10.340.70">
    <property type="match status" value="1"/>
</dbReference>
<evidence type="ECO:0000256" key="2">
    <source>
        <dbReference type="ARBA" id="ARBA00022750"/>
    </source>
</evidence>
<dbReference type="GO" id="GO:0008270">
    <property type="term" value="F:zinc ion binding"/>
    <property type="evidence" value="ECO:0007669"/>
    <property type="project" value="UniProtKB-KW"/>
</dbReference>
<dbReference type="PANTHER" id="PTHR37984">
    <property type="entry name" value="PROTEIN CBG26694"/>
    <property type="match status" value="1"/>
</dbReference>
<dbReference type="PROSITE" id="PS50158">
    <property type="entry name" value="ZF_CCHC"/>
    <property type="match status" value="2"/>
</dbReference>
<accession>A0A9Q1F678</accession>
<dbReference type="GO" id="GO:0003677">
    <property type="term" value="F:DNA binding"/>
    <property type="evidence" value="ECO:0007669"/>
    <property type="project" value="UniProtKB-KW"/>
</dbReference>
<keyword evidence="9" id="KW-1185">Reference proteome</keyword>
<dbReference type="CDD" id="cd09274">
    <property type="entry name" value="RNase_HI_RT_Ty3"/>
    <property type="match status" value="1"/>
</dbReference>
<feature type="domain" description="CCHC-type" evidence="7">
    <location>
        <begin position="108"/>
        <end position="123"/>
    </location>
</feature>
<gene>
    <name evidence="8" type="ORF">SKAU_G00233790</name>
</gene>
<evidence type="ECO:0000256" key="5">
    <source>
        <dbReference type="PROSITE-ProRule" id="PRU00047"/>
    </source>
</evidence>
<dbReference type="PANTHER" id="PTHR37984:SF13">
    <property type="entry name" value="RIBONUCLEASE H"/>
    <property type="match status" value="1"/>
</dbReference>
<dbReference type="InterPro" id="IPR021109">
    <property type="entry name" value="Peptidase_aspartic_dom_sf"/>
</dbReference>
<dbReference type="InterPro" id="IPR043128">
    <property type="entry name" value="Rev_trsase/Diguanyl_cyclase"/>
</dbReference>
<dbReference type="GO" id="GO:0004190">
    <property type="term" value="F:aspartic-type endopeptidase activity"/>
    <property type="evidence" value="ECO:0007669"/>
    <property type="project" value="UniProtKB-KW"/>
</dbReference>
<dbReference type="Pfam" id="PF17921">
    <property type="entry name" value="Integrase_H2C2"/>
    <property type="match status" value="1"/>
</dbReference>
<dbReference type="SUPFAM" id="SSF50630">
    <property type="entry name" value="Acid proteases"/>
    <property type="match status" value="1"/>
</dbReference>
<evidence type="ECO:0000256" key="1">
    <source>
        <dbReference type="ARBA" id="ARBA00022670"/>
    </source>
</evidence>
<keyword evidence="3" id="KW-0238">DNA-binding</keyword>